<dbReference type="Gene3D" id="2.40.70.10">
    <property type="entry name" value="Acid Proteases"/>
    <property type="match status" value="1"/>
</dbReference>
<evidence type="ECO:0008006" key="3">
    <source>
        <dbReference type="Google" id="ProtNLM"/>
    </source>
</evidence>
<comment type="caution">
    <text evidence="1">The sequence shown here is derived from an EMBL/GenBank/DDBJ whole genome shotgun (WGS) entry which is preliminary data.</text>
</comment>
<dbReference type="SUPFAM" id="SSF50630">
    <property type="entry name" value="Acid proteases"/>
    <property type="match status" value="1"/>
</dbReference>
<dbReference type="AlphaFoldDB" id="A0A0G0DE76"/>
<dbReference type="GO" id="GO:0004190">
    <property type="term" value="F:aspartic-type endopeptidase activity"/>
    <property type="evidence" value="ECO:0007669"/>
    <property type="project" value="InterPro"/>
</dbReference>
<evidence type="ECO:0000313" key="1">
    <source>
        <dbReference type="EMBL" id="KKP61555.1"/>
    </source>
</evidence>
<organism evidence="1 2">
    <name type="scientific">Candidatus Roizmanbacteria bacterium GW2011_GWC2_34_23</name>
    <dbReference type="NCBI Taxonomy" id="1618484"/>
    <lineage>
        <taxon>Bacteria</taxon>
        <taxon>Candidatus Roizmaniibacteriota</taxon>
    </lineage>
</organism>
<dbReference type="Proteomes" id="UP000034004">
    <property type="component" value="Unassembled WGS sequence"/>
</dbReference>
<dbReference type="InterPro" id="IPR001969">
    <property type="entry name" value="Aspartic_peptidase_AS"/>
</dbReference>
<dbReference type="GO" id="GO:0006508">
    <property type="term" value="P:proteolysis"/>
    <property type="evidence" value="ECO:0007669"/>
    <property type="project" value="InterPro"/>
</dbReference>
<accession>A0A0G0DE76</accession>
<gene>
    <name evidence="1" type="ORF">UR56_C0010G0008</name>
</gene>
<sequence>MGMTNVQLKIKNPQDPKQEYEGRFLVDSGATYTVVPADILKRLGIKPQREEEFSLADGSIIKRKVGSALYEFEGKESAAPILFGEKGDSLLLGAFTLEALGLTLNPLSRTLHQAILRM</sequence>
<dbReference type="Pfam" id="PF13650">
    <property type="entry name" value="Asp_protease_2"/>
    <property type="match status" value="1"/>
</dbReference>
<protein>
    <recommendedName>
        <fullName evidence="3">Aspartyl protease</fullName>
    </recommendedName>
</protein>
<proteinExistence type="predicted"/>
<dbReference type="PROSITE" id="PS00141">
    <property type="entry name" value="ASP_PROTEASE"/>
    <property type="match status" value="1"/>
</dbReference>
<dbReference type="STRING" id="1618484.UR56_C0010G0008"/>
<evidence type="ECO:0000313" key="2">
    <source>
        <dbReference type="Proteomes" id="UP000034004"/>
    </source>
</evidence>
<dbReference type="InterPro" id="IPR021109">
    <property type="entry name" value="Peptidase_aspartic_dom_sf"/>
</dbReference>
<reference evidence="1 2" key="1">
    <citation type="journal article" date="2015" name="Nature">
        <title>rRNA introns, odd ribosomes, and small enigmatic genomes across a large radiation of phyla.</title>
        <authorList>
            <person name="Brown C.T."/>
            <person name="Hug L.A."/>
            <person name="Thomas B.C."/>
            <person name="Sharon I."/>
            <person name="Castelle C.J."/>
            <person name="Singh A."/>
            <person name="Wilkins M.J."/>
            <person name="Williams K.H."/>
            <person name="Banfield J.F."/>
        </authorList>
    </citation>
    <scope>NUCLEOTIDE SEQUENCE [LARGE SCALE GENOMIC DNA]</scope>
</reference>
<dbReference type="EMBL" id="LBPR01000010">
    <property type="protein sequence ID" value="KKP61555.1"/>
    <property type="molecule type" value="Genomic_DNA"/>
</dbReference>
<name>A0A0G0DE76_9BACT</name>